<evidence type="ECO:0000256" key="1">
    <source>
        <dbReference type="SAM" id="MobiDB-lite"/>
    </source>
</evidence>
<name>A0ABQ8NXU9_PYRGI</name>
<evidence type="ECO:0000313" key="2">
    <source>
        <dbReference type="EMBL" id="KAI6303149.1"/>
    </source>
</evidence>
<feature type="compositionally biased region" description="Basic residues" evidence="1">
    <location>
        <begin position="8"/>
        <end position="19"/>
    </location>
</feature>
<sequence length="356" mass="39676">MNRCILGVKKKKKKKKKKNSFSFGNTSFHGNAASCKPKWGMNSRSRSYTRRQAPLFNRRDPRMTTPPPPRVFPPTRPSELLSSIISQCVYPTTLVICSSRGDFMAALIDDLRTSGHDQRSGSRETAPYTDERRAKHEDIIKGKGKAIETQGESPKAFIVDDGQRKAQLLAAPLFQVAISRHIRVVFVPTVSHLRAFLAVFSPMDSASKVRPPPAPTRTDLEVPVVREPPRLLVYDFLALHRETSEWSAQGIGFTAAGLVEAAHRNKLAAVIMEAQSSVAPGAAVDSFERLATEEIPVLSVAARRLGQDGEVGHWTGRTVSTERVLSRWFRFQRQESFQTYPLEPNTKDTPSTELRA</sequence>
<dbReference type="Proteomes" id="UP001059893">
    <property type="component" value="Unassembled WGS sequence"/>
</dbReference>
<feature type="compositionally biased region" description="Pro residues" evidence="1">
    <location>
        <begin position="64"/>
        <end position="73"/>
    </location>
</feature>
<keyword evidence="3" id="KW-1185">Reference proteome</keyword>
<accession>A0ABQ8NXU9</accession>
<feature type="region of interest" description="Disordered" evidence="1">
    <location>
        <begin position="1"/>
        <end position="73"/>
    </location>
</feature>
<feature type="compositionally biased region" description="Polar residues" evidence="1">
    <location>
        <begin position="20"/>
        <end position="29"/>
    </location>
</feature>
<organism evidence="2 3">
    <name type="scientific">Pyricularia grisea</name>
    <name type="common">Crabgrass-specific blast fungus</name>
    <name type="synonym">Magnaporthe grisea</name>
    <dbReference type="NCBI Taxonomy" id="148305"/>
    <lineage>
        <taxon>Eukaryota</taxon>
        <taxon>Fungi</taxon>
        <taxon>Dikarya</taxon>
        <taxon>Ascomycota</taxon>
        <taxon>Pezizomycotina</taxon>
        <taxon>Sordariomycetes</taxon>
        <taxon>Sordariomycetidae</taxon>
        <taxon>Magnaporthales</taxon>
        <taxon>Pyriculariaceae</taxon>
        <taxon>Pyricularia</taxon>
    </lineage>
</organism>
<gene>
    <name evidence="2" type="ORF">MCOR33_001598</name>
</gene>
<comment type="caution">
    <text evidence="2">The sequence shown here is derived from an EMBL/GenBank/DDBJ whole genome shotgun (WGS) entry which is preliminary data.</text>
</comment>
<evidence type="ECO:0000313" key="3">
    <source>
        <dbReference type="Proteomes" id="UP001059893"/>
    </source>
</evidence>
<dbReference type="EMBL" id="JABSND010000016">
    <property type="protein sequence ID" value="KAI6303149.1"/>
    <property type="molecule type" value="Genomic_DNA"/>
</dbReference>
<protein>
    <submittedName>
        <fullName evidence="2">Uncharacterized protein</fullName>
    </submittedName>
</protein>
<reference evidence="2" key="1">
    <citation type="submission" date="2021-01" db="EMBL/GenBank/DDBJ databases">
        <title>Deciphering the adaptive evolutionary patterns associated with biogeogrpahic diversity in the finger millet blast pathogen Magnaporthe oryzae in Eastern Africa.</title>
        <authorList>
            <person name="Onyema G."/>
            <person name="Shittu T.A."/>
            <person name="Dodsworth S."/>
            <person name="Devilliers S."/>
            <person name="Muthumeenakshi S."/>
            <person name="Sreenivasaprasad S."/>
        </authorList>
    </citation>
    <scope>NUCLEOTIDE SEQUENCE</scope>
    <source>
        <strain evidence="2">D15/s37</strain>
    </source>
</reference>
<proteinExistence type="predicted"/>